<protein>
    <submittedName>
        <fullName evidence="9">C0e399e1-ae17-4358-9707-7aec48750082</fullName>
    </submittedName>
</protein>
<dbReference type="GO" id="GO:0005783">
    <property type="term" value="C:endoplasmic reticulum"/>
    <property type="evidence" value="ECO:0007669"/>
    <property type="project" value="UniProtKB-SubCell"/>
</dbReference>
<dbReference type="InterPro" id="IPR056884">
    <property type="entry name" value="NPHP3-like_N"/>
</dbReference>
<dbReference type="EMBL" id="OUUZ01000013">
    <property type="protein sequence ID" value="SPQ24150.1"/>
    <property type="molecule type" value="Genomic_DNA"/>
</dbReference>
<proteinExistence type="predicted"/>
<keyword evidence="4" id="KW-0677">Repeat</keyword>
<name>A0A446BNW8_9PEZI</name>
<keyword evidence="7" id="KW-0472">Membrane</keyword>
<gene>
    <name evidence="9" type="ORF">TT172_LOCUS6569</name>
</gene>
<dbReference type="Proteomes" id="UP000289323">
    <property type="component" value="Unassembled WGS sequence"/>
</dbReference>
<dbReference type="InterPro" id="IPR015943">
    <property type="entry name" value="WD40/YVTN_repeat-like_dom_sf"/>
</dbReference>
<dbReference type="GO" id="GO:0005739">
    <property type="term" value="C:mitochondrion"/>
    <property type="evidence" value="ECO:0007669"/>
    <property type="project" value="UniProtKB-SubCell"/>
</dbReference>
<evidence type="ECO:0000256" key="6">
    <source>
        <dbReference type="ARBA" id="ARBA00023128"/>
    </source>
</evidence>
<evidence type="ECO:0000256" key="3">
    <source>
        <dbReference type="ARBA" id="ARBA00004370"/>
    </source>
</evidence>
<dbReference type="SUPFAM" id="SSF50998">
    <property type="entry name" value="Quinoprotein alcohol dehydrogenase-like"/>
    <property type="match status" value="1"/>
</dbReference>
<dbReference type="Pfam" id="PF24883">
    <property type="entry name" value="NPHP3_N"/>
    <property type="match status" value="2"/>
</dbReference>
<evidence type="ECO:0000256" key="5">
    <source>
        <dbReference type="ARBA" id="ARBA00022824"/>
    </source>
</evidence>
<dbReference type="PANTHER" id="PTHR48182">
    <property type="entry name" value="PROTEIN SERAC1"/>
    <property type="match status" value="1"/>
</dbReference>
<dbReference type="Gene3D" id="2.130.10.10">
    <property type="entry name" value="YVTN repeat-like/Quinoprotein amine dehydrogenase"/>
    <property type="match status" value="1"/>
</dbReference>
<dbReference type="PANTHER" id="PTHR48182:SF2">
    <property type="entry name" value="PROTEIN SERAC1"/>
    <property type="match status" value="1"/>
</dbReference>
<dbReference type="InterPro" id="IPR011047">
    <property type="entry name" value="Quinoprotein_ADH-like_sf"/>
</dbReference>
<dbReference type="AlphaFoldDB" id="A0A446BNW8"/>
<evidence type="ECO:0000313" key="10">
    <source>
        <dbReference type="Proteomes" id="UP000289323"/>
    </source>
</evidence>
<keyword evidence="5" id="KW-0256">Endoplasmic reticulum</keyword>
<evidence type="ECO:0000313" key="9">
    <source>
        <dbReference type="EMBL" id="SPQ24150.1"/>
    </source>
</evidence>
<feature type="domain" description="Nephrocystin 3-like N-terminal" evidence="8">
    <location>
        <begin position="198"/>
        <end position="245"/>
    </location>
</feature>
<evidence type="ECO:0000256" key="4">
    <source>
        <dbReference type="ARBA" id="ARBA00022737"/>
    </source>
</evidence>
<dbReference type="InterPro" id="IPR052374">
    <property type="entry name" value="SERAC1"/>
</dbReference>
<dbReference type="GO" id="GO:0016020">
    <property type="term" value="C:membrane"/>
    <property type="evidence" value="ECO:0007669"/>
    <property type="project" value="UniProtKB-SubCell"/>
</dbReference>
<evidence type="ECO:0000256" key="1">
    <source>
        <dbReference type="ARBA" id="ARBA00004173"/>
    </source>
</evidence>
<keyword evidence="6" id="KW-0496">Mitochondrion</keyword>
<evidence type="ECO:0000259" key="8">
    <source>
        <dbReference type="Pfam" id="PF24883"/>
    </source>
</evidence>
<feature type="domain" description="Nephrocystin 3-like N-terminal" evidence="8">
    <location>
        <begin position="254"/>
        <end position="315"/>
    </location>
</feature>
<reference evidence="9 10" key="1">
    <citation type="submission" date="2018-04" db="EMBL/GenBank/DDBJ databases">
        <authorList>
            <person name="Huttner S."/>
            <person name="Dainat J."/>
        </authorList>
    </citation>
    <scope>NUCLEOTIDE SEQUENCE [LARGE SCALE GENOMIC DNA]</scope>
</reference>
<sequence>MSRMGGLVVKRACILGSRELEFKPVVDRVCSIFFLATPHQGAAIAQTISRLAAIVGFRPFVEDLSPQSALIQSITEDFPRVCGNLQLFSFYETRPMSVGVSRMLIVDKSSAVMNLANERRTFLDADHRNVAMYSTPEDPSYVSVRNALATVISFQRDSSRHPVQVSSQEGQAALDRFLGVVDGPEDDIMTQESIKLPGSCEWLINKSYYQSWKGSMDSSFLWLRGRPGVGKSVLAGHVVGDLHSQAIHDRLRALISDWKDNPIDKIDLNSLWRKIFLSGILKVKLNRPQFWVIDAMDECKDAADMLTFLARIQEHWPFISSLCLNLGFVEEDAILRVATRENRLVEWDVEERGFIDQDGLTWTTDLPDRMQMRVPMLVELSLSTHLVAVLYRGEDIVFWDCVNNRIYDMYEKNTGSIQMYGRQKLADGSTTVRAAAFGHTLSTCLFAATYADGDLVVYDVERGEAIALVESANTLALAASPDGRTLAGADSIGNFTLFDFETLRPLYRVRFDTLILPSALCFTSDSLRFIEIREDQCRVWEPAVLLRPDAMQDDENSGTVSESTGLQEVDHRIILRTVPEICAITCSQELSLVFCGFEDGSVVAYDVSGLEPEKQLLFHLATIWRKVGLSAPGVFIYVLT</sequence>
<evidence type="ECO:0000256" key="7">
    <source>
        <dbReference type="ARBA" id="ARBA00023136"/>
    </source>
</evidence>
<evidence type="ECO:0000256" key="2">
    <source>
        <dbReference type="ARBA" id="ARBA00004240"/>
    </source>
</evidence>
<comment type="subcellular location">
    <subcellularLocation>
        <location evidence="2">Endoplasmic reticulum</location>
    </subcellularLocation>
    <subcellularLocation>
        <location evidence="3">Membrane</location>
    </subcellularLocation>
    <subcellularLocation>
        <location evidence="1">Mitochondrion</location>
    </subcellularLocation>
</comment>
<accession>A0A446BNW8</accession>
<organism evidence="9 10">
    <name type="scientific">Thermothielavioides terrestris</name>
    <dbReference type="NCBI Taxonomy" id="2587410"/>
    <lineage>
        <taxon>Eukaryota</taxon>
        <taxon>Fungi</taxon>
        <taxon>Dikarya</taxon>
        <taxon>Ascomycota</taxon>
        <taxon>Pezizomycotina</taxon>
        <taxon>Sordariomycetes</taxon>
        <taxon>Sordariomycetidae</taxon>
        <taxon>Sordariales</taxon>
        <taxon>Chaetomiaceae</taxon>
        <taxon>Thermothielavioides</taxon>
    </lineage>
</organism>